<reference evidence="2 3" key="1">
    <citation type="submission" date="2017-08" db="EMBL/GenBank/DDBJ databases">
        <title>Draft Genome Sequence of Loktanella cinnabarina Strain XM1, Isolated from Coastal Surface Water.</title>
        <authorList>
            <person name="Ma R."/>
            <person name="Wang J."/>
            <person name="Wang Q."/>
            <person name="Ma Z."/>
            <person name="Li J."/>
            <person name="Chen L."/>
        </authorList>
    </citation>
    <scope>NUCLEOTIDE SEQUENCE [LARGE SCALE GENOMIC DNA]</scope>
    <source>
        <strain evidence="2 3">XM1</strain>
    </source>
</reference>
<feature type="region of interest" description="Disordered" evidence="1">
    <location>
        <begin position="52"/>
        <end position="72"/>
    </location>
</feature>
<sequence>AELLRLCAGHPLQSHAAADGFMAAFELLQHEALGSEAVLDLVAACRQAPVSSKPVVPDGDQATPGIAAPTNAVREADDEKLADILARQPSSAPSPGPC</sequence>
<comment type="caution">
    <text evidence="2">The sequence shown here is derived from an EMBL/GenBank/DDBJ whole genome shotgun (WGS) entry which is preliminary data.</text>
</comment>
<evidence type="ECO:0000256" key="1">
    <source>
        <dbReference type="SAM" id="MobiDB-lite"/>
    </source>
</evidence>
<feature type="non-terminal residue" evidence="2">
    <location>
        <position position="1"/>
    </location>
</feature>
<proteinExistence type="predicted"/>
<dbReference type="Proteomes" id="UP000221860">
    <property type="component" value="Unassembled WGS sequence"/>
</dbReference>
<organism evidence="2 3">
    <name type="scientific">Limimaricola cinnabarinus</name>
    <dbReference type="NCBI Taxonomy" id="1125964"/>
    <lineage>
        <taxon>Bacteria</taxon>
        <taxon>Pseudomonadati</taxon>
        <taxon>Pseudomonadota</taxon>
        <taxon>Alphaproteobacteria</taxon>
        <taxon>Rhodobacterales</taxon>
        <taxon>Paracoccaceae</taxon>
        <taxon>Limimaricola</taxon>
    </lineage>
</organism>
<keyword evidence="3" id="KW-1185">Reference proteome</keyword>
<gene>
    <name evidence="2" type="ORF">CJ301_17105</name>
</gene>
<dbReference type="RefSeq" id="WP_162620597.1">
    <property type="nucleotide sequence ID" value="NZ_KZ304984.1"/>
</dbReference>
<name>A0A2G1MC25_9RHOB</name>
<evidence type="ECO:0000313" key="3">
    <source>
        <dbReference type="Proteomes" id="UP000221860"/>
    </source>
</evidence>
<evidence type="ECO:0000313" key="2">
    <source>
        <dbReference type="EMBL" id="PHP26289.1"/>
    </source>
</evidence>
<dbReference type="AlphaFoldDB" id="A0A2G1MC25"/>
<dbReference type="EMBL" id="NQWH01000044">
    <property type="protein sequence ID" value="PHP26289.1"/>
    <property type="molecule type" value="Genomic_DNA"/>
</dbReference>
<accession>A0A2G1MC25</accession>
<protein>
    <submittedName>
        <fullName evidence="2">Uncharacterized protein</fullName>
    </submittedName>
</protein>